<name>A0AA86VTG3_9FABA</name>
<keyword evidence="5" id="KW-0677">Repeat</keyword>
<keyword evidence="4" id="KW-0732">Signal</keyword>
<dbReference type="SUPFAM" id="SSF52058">
    <property type="entry name" value="L domain-like"/>
    <property type="match status" value="1"/>
</dbReference>
<evidence type="ECO:0000256" key="6">
    <source>
        <dbReference type="ARBA" id="ARBA00022989"/>
    </source>
</evidence>
<organism evidence="11 12">
    <name type="scientific">Sphenostylis stenocarpa</name>
    <dbReference type="NCBI Taxonomy" id="92480"/>
    <lineage>
        <taxon>Eukaryota</taxon>
        <taxon>Viridiplantae</taxon>
        <taxon>Streptophyta</taxon>
        <taxon>Embryophyta</taxon>
        <taxon>Tracheophyta</taxon>
        <taxon>Spermatophyta</taxon>
        <taxon>Magnoliopsida</taxon>
        <taxon>eudicotyledons</taxon>
        <taxon>Gunneridae</taxon>
        <taxon>Pentapetalae</taxon>
        <taxon>rosids</taxon>
        <taxon>fabids</taxon>
        <taxon>Fabales</taxon>
        <taxon>Fabaceae</taxon>
        <taxon>Papilionoideae</taxon>
        <taxon>50 kb inversion clade</taxon>
        <taxon>NPAAA clade</taxon>
        <taxon>indigoferoid/millettioid clade</taxon>
        <taxon>Phaseoleae</taxon>
        <taxon>Sphenostylis</taxon>
    </lineage>
</organism>
<dbReference type="GO" id="GO:0016020">
    <property type="term" value="C:membrane"/>
    <property type="evidence" value="ECO:0007669"/>
    <property type="project" value="UniProtKB-SubCell"/>
</dbReference>
<evidence type="ECO:0000313" key="11">
    <source>
        <dbReference type="EMBL" id="CAJ1967708.1"/>
    </source>
</evidence>
<evidence type="ECO:0000256" key="7">
    <source>
        <dbReference type="ARBA" id="ARBA00023136"/>
    </source>
</evidence>
<dbReference type="Gene3D" id="3.80.10.10">
    <property type="entry name" value="Ribonuclease Inhibitor"/>
    <property type="match status" value="2"/>
</dbReference>
<evidence type="ECO:0000256" key="4">
    <source>
        <dbReference type="ARBA" id="ARBA00022729"/>
    </source>
</evidence>
<dbReference type="InterPro" id="IPR032675">
    <property type="entry name" value="LRR_dom_sf"/>
</dbReference>
<keyword evidence="9" id="KW-0325">Glycoprotein</keyword>
<keyword evidence="7" id="KW-0472">Membrane</keyword>
<keyword evidence="12" id="KW-1185">Reference proteome</keyword>
<dbReference type="InterPro" id="IPR046956">
    <property type="entry name" value="RLP23-like"/>
</dbReference>
<feature type="domain" description="Disease resistance R13L4/SHOC-2-like LRR" evidence="10">
    <location>
        <begin position="121"/>
        <end position="325"/>
    </location>
</feature>
<evidence type="ECO:0000256" key="2">
    <source>
        <dbReference type="ARBA" id="ARBA00022614"/>
    </source>
</evidence>
<dbReference type="PANTHER" id="PTHR48063:SF112">
    <property type="entry name" value="RECEPTOR LIKE PROTEIN 30-LIKE"/>
    <property type="match status" value="1"/>
</dbReference>
<evidence type="ECO:0000256" key="3">
    <source>
        <dbReference type="ARBA" id="ARBA00022692"/>
    </source>
</evidence>
<dbReference type="InterPro" id="IPR055414">
    <property type="entry name" value="LRR_R13L4/SHOC2-like"/>
</dbReference>
<keyword evidence="8" id="KW-0675">Receptor</keyword>
<accession>A0AA86VTG3</accession>
<dbReference type="EMBL" id="OY731404">
    <property type="protein sequence ID" value="CAJ1967708.1"/>
    <property type="molecule type" value="Genomic_DNA"/>
</dbReference>
<evidence type="ECO:0000256" key="5">
    <source>
        <dbReference type="ARBA" id="ARBA00022737"/>
    </source>
</evidence>
<keyword evidence="6" id="KW-1133">Transmembrane helix</keyword>
<evidence type="ECO:0000256" key="8">
    <source>
        <dbReference type="ARBA" id="ARBA00023170"/>
    </source>
</evidence>
<proteinExistence type="predicted"/>
<keyword evidence="2" id="KW-0433">Leucine-rich repeat</keyword>
<evidence type="ECO:0000313" key="12">
    <source>
        <dbReference type="Proteomes" id="UP001189624"/>
    </source>
</evidence>
<evidence type="ECO:0000256" key="1">
    <source>
        <dbReference type="ARBA" id="ARBA00004479"/>
    </source>
</evidence>
<dbReference type="Gramene" id="rna-AYBTSS11_LOCUS21326">
    <property type="protein sequence ID" value="CAJ1967708.1"/>
    <property type="gene ID" value="gene-AYBTSS11_LOCUS21326"/>
</dbReference>
<dbReference type="Pfam" id="PF23598">
    <property type="entry name" value="LRR_14"/>
    <property type="match status" value="1"/>
</dbReference>
<evidence type="ECO:0000259" key="10">
    <source>
        <dbReference type="Pfam" id="PF23598"/>
    </source>
</evidence>
<comment type="subcellular location">
    <subcellularLocation>
        <location evidence="1">Membrane</location>
        <topology evidence="1">Single-pass type I membrane protein</topology>
    </subcellularLocation>
</comment>
<dbReference type="PANTHER" id="PTHR48063">
    <property type="entry name" value="LRR RECEPTOR-LIKE KINASE"/>
    <property type="match status" value="1"/>
</dbReference>
<dbReference type="Proteomes" id="UP001189624">
    <property type="component" value="Chromosome 7"/>
</dbReference>
<protein>
    <recommendedName>
        <fullName evidence="10">Disease resistance R13L4/SHOC-2-like LRR domain-containing protein</fullName>
    </recommendedName>
</protein>
<dbReference type="FunFam" id="3.80.10.10:FF:000383">
    <property type="entry name" value="Leucine-rich repeat receptor protein kinase EMS1"/>
    <property type="match status" value="1"/>
</dbReference>
<reference evidence="11" key="1">
    <citation type="submission" date="2023-10" db="EMBL/GenBank/DDBJ databases">
        <authorList>
            <person name="Domelevo Entfellner J.-B."/>
        </authorList>
    </citation>
    <scope>NUCLEOTIDE SEQUENCE</scope>
</reference>
<sequence>MFNSVACNLRVHCNEKDKNILLNFKQGVTDPSESIEFNSMGSEKCDDLSRANPPHLCGKFSSLHYLDLSDNHDILFHNLHWISNLSSLQYLNLDGVHLHKEIDWLQSVTLLPSLLELHLAGCQLEKIYPSLQYANFTSLQVLNLAQNHFVSEFRIWLFNLSSDISHIDLNGNQIHGQLPQTLPNLRSIKSLVLSGNYLKGPIPNWLGQLEQLQKLFLSHNFFSGPIPASLGNLSSLLHLNLASNQLNGNLPENLSQLLNLNSFLVAENSLTGTVSERNLLSYSNLKQLSLNSPNLVFDFDPEWTPPFQLQIIRFGNVKDKLPEWLFTEFPKTSNHCRLNRFV</sequence>
<evidence type="ECO:0000256" key="9">
    <source>
        <dbReference type="ARBA" id="ARBA00023180"/>
    </source>
</evidence>
<dbReference type="AlphaFoldDB" id="A0AA86VTG3"/>
<gene>
    <name evidence="11" type="ORF">AYBTSS11_LOCUS21326</name>
</gene>
<keyword evidence="3" id="KW-0812">Transmembrane</keyword>